<feature type="compositionally biased region" description="Low complexity" evidence="7">
    <location>
        <begin position="184"/>
        <end position="216"/>
    </location>
</feature>
<dbReference type="GO" id="GO:0006357">
    <property type="term" value="P:regulation of transcription by RNA polymerase II"/>
    <property type="evidence" value="ECO:0007669"/>
    <property type="project" value="TreeGrafter"/>
</dbReference>
<evidence type="ECO:0000256" key="7">
    <source>
        <dbReference type="SAM" id="MobiDB-lite"/>
    </source>
</evidence>
<comment type="subcellular location">
    <subcellularLocation>
        <location evidence="1">Nucleus</location>
    </subcellularLocation>
</comment>
<feature type="region of interest" description="Disordered" evidence="7">
    <location>
        <begin position="122"/>
        <end position="216"/>
    </location>
</feature>
<comment type="similarity">
    <text evidence="5">Belongs to the WD repeat EBI family.</text>
</comment>
<dbReference type="PANTHER" id="PTHR22846:SF40">
    <property type="entry name" value="F-BOX-LIKE_WD REPEAT-CONTAINING PROTEIN TBL1XR1"/>
    <property type="match status" value="1"/>
</dbReference>
<dbReference type="STRING" id="8022.A0A060ZB47"/>
<dbReference type="Proteomes" id="UP000193380">
    <property type="component" value="Unassembled WGS sequence"/>
</dbReference>
<dbReference type="PANTHER" id="PTHR22846">
    <property type="entry name" value="WD40 REPEAT PROTEIN"/>
    <property type="match status" value="1"/>
</dbReference>
<organism evidence="8 9">
    <name type="scientific">Oncorhynchus mykiss</name>
    <name type="common">Rainbow trout</name>
    <name type="synonym">Salmo gairdneri</name>
    <dbReference type="NCBI Taxonomy" id="8022"/>
    <lineage>
        <taxon>Eukaryota</taxon>
        <taxon>Metazoa</taxon>
        <taxon>Chordata</taxon>
        <taxon>Craniata</taxon>
        <taxon>Vertebrata</taxon>
        <taxon>Euteleostomi</taxon>
        <taxon>Actinopterygii</taxon>
        <taxon>Neopterygii</taxon>
        <taxon>Teleostei</taxon>
        <taxon>Protacanthopterygii</taxon>
        <taxon>Salmoniformes</taxon>
        <taxon>Salmonidae</taxon>
        <taxon>Salmoninae</taxon>
        <taxon>Oncorhynchus</taxon>
    </lineage>
</organism>
<dbReference type="InterPro" id="IPR001680">
    <property type="entry name" value="WD40_rpt"/>
</dbReference>
<dbReference type="PaxDb" id="8022-A0A060ZB47"/>
<dbReference type="InterPro" id="IPR036322">
    <property type="entry name" value="WD40_repeat_dom_sf"/>
</dbReference>
<evidence type="ECO:0000256" key="5">
    <source>
        <dbReference type="ARBA" id="ARBA00025741"/>
    </source>
</evidence>
<dbReference type="InterPro" id="IPR015943">
    <property type="entry name" value="WD40/YVTN_repeat-like_dom_sf"/>
</dbReference>
<keyword evidence="2 6" id="KW-0853">WD repeat</keyword>
<evidence type="ECO:0000313" key="9">
    <source>
        <dbReference type="Proteomes" id="UP000193380"/>
    </source>
</evidence>
<dbReference type="SMART" id="SM00320">
    <property type="entry name" value="WD40"/>
    <property type="match status" value="2"/>
</dbReference>
<sequence length="232" mass="25878">MNLIHHGVLHDERTLTVYPSPVQTTIIWDAHTGEAKQQFPFHSAPALDVDWQSNNTFASCSTDMCIHVCKLGQDRPVKTFQGHTNEVNAIKWDPTGSLLASCSDDMTLKVITHTHTHTPLSHSQLSLTHSHTHTQLSLTHSHTQLSLTHSHTPLSHSHLSHTPLTHTSHTHLSHTHTLTHHSHTPLSLTHTHLSHSQLSHTHSSHTHTLSHLSHTHTALTHTQLRTSFLTSS</sequence>
<dbReference type="GO" id="GO:0003714">
    <property type="term" value="F:transcription corepressor activity"/>
    <property type="evidence" value="ECO:0007669"/>
    <property type="project" value="InterPro"/>
</dbReference>
<dbReference type="EMBL" id="FR965769">
    <property type="protein sequence ID" value="CDR01298.1"/>
    <property type="molecule type" value="Genomic_DNA"/>
</dbReference>
<evidence type="ECO:0000256" key="3">
    <source>
        <dbReference type="ARBA" id="ARBA00022737"/>
    </source>
</evidence>
<reference evidence="8" key="2">
    <citation type="submission" date="2014-03" db="EMBL/GenBank/DDBJ databases">
        <authorList>
            <person name="Genoscope - CEA"/>
        </authorList>
    </citation>
    <scope>NUCLEOTIDE SEQUENCE</scope>
</reference>
<evidence type="ECO:0000256" key="4">
    <source>
        <dbReference type="ARBA" id="ARBA00023242"/>
    </source>
</evidence>
<reference evidence="8" key="1">
    <citation type="journal article" date="2014" name="Nat. Commun.">
        <title>The rainbow trout genome provides novel insights into evolution after whole-genome duplication in vertebrates.</title>
        <authorList>
            <person name="Berthelot C."/>
            <person name="Brunet F."/>
            <person name="Chalopin D."/>
            <person name="Juanchich A."/>
            <person name="Bernard M."/>
            <person name="Noel B."/>
            <person name="Bento P."/>
            <person name="Da Silva C."/>
            <person name="Labadie K."/>
            <person name="Alberti A."/>
            <person name="Aury J.M."/>
            <person name="Louis A."/>
            <person name="Dehais P."/>
            <person name="Bardou P."/>
            <person name="Montfort J."/>
            <person name="Klopp C."/>
            <person name="Cabau C."/>
            <person name="Gaspin C."/>
            <person name="Thorgaard G.H."/>
            <person name="Boussaha M."/>
            <person name="Quillet E."/>
            <person name="Guyomard R."/>
            <person name="Galiana D."/>
            <person name="Bobe J."/>
            <person name="Volff J.N."/>
            <person name="Genet C."/>
            <person name="Wincker P."/>
            <person name="Jaillon O."/>
            <person name="Roest Crollius H."/>
            <person name="Guiguen Y."/>
        </authorList>
    </citation>
    <scope>NUCLEOTIDE SEQUENCE [LARGE SCALE GENOMIC DNA]</scope>
</reference>
<evidence type="ECO:0000313" key="8">
    <source>
        <dbReference type="EMBL" id="CDR01298.1"/>
    </source>
</evidence>
<feature type="compositionally biased region" description="Low complexity" evidence="7">
    <location>
        <begin position="122"/>
        <end position="167"/>
    </location>
</feature>
<proteinExistence type="inferred from homology"/>
<dbReference type="SUPFAM" id="SSF50978">
    <property type="entry name" value="WD40 repeat-like"/>
    <property type="match status" value="1"/>
</dbReference>
<keyword evidence="3" id="KW-0677">Repeat</keyword>
<protein>
    <submittedName>
        <fullName evidence="8">Uncharacterized protein</fullName>
    </submittedName>
</protein>
<dbReference type="PROSITE" id="PS50294">
    <property type="entry name" value="WD_REPEATS_REGION"/>
    <property type="match status" value="1"/>
</dbReference>
<dbReference type="PROSITE" id="PS50082">
    <property type="entry name" value="WD_REPEATS_2"/>
    <property type="match status" value="1"/>
</dbReference>
<keyword evidence="4" id="KW-0539">Nucleus</keyword>
<evidence type="ECO:0000256" key="1">
    <source>
        <dbReference type="ARBA" id="ARBA00004123"/>
    </source>
</evidence>
<gene>
    <name evidence="8" type="ORF">GSONMT00015161001</name>
</gene>
<dbReference type="GO" id="GO:0000118">
    <property type="term" value="C:histone deacetylase complex"/>
    <property type="evidence" value="ECO:0007669"/>
    <property type="project" value="TreeGrafter"/>
</dbReference>
<dbReference type="InterPro" id="IPR045183">
    <property type="entry name" value="Ebi-like"/>
</dbReference>
<feature type="compositionally biased region" description="Basic residues" evidence="7">
    <location>
        <begin position="168"/>
        <end position="183"/>
    </location>
</feature>
<dbReference type="Pfam" id="PF00400">
    <property type="entry name" value="WD40"/>
    <property type="match status" value="2"/>
</dbReference>
<dbReference type="AlphaFoldDB" id="A0A060ZB47"/>
<dbReference type="Gene3D" id="2.130.10.10">
    <property type="entry name" value="YVTN repeat-like/Quinoprotein amine dehydrogenase"/>
    <property type="match status" value="1"/>
</dbReference>
<accession>A0A060ZB47</accession>
<name>A0A060ZB47_ONCMY</name>
<evidence type="ECO:0000256" key="2">
    <source>
        <dbReference type="ARBA" id="ARBA00022574"/>
    </source>
</evidence>
<feature type="repeat" description="WD" evidence="6">
    <location>
        <begin position="80"/>
        <end position="110"/>
    </location>
</feature>
<evidence type="ECO:0000256" key="6">
    <source>
        <dbReference type="PROSITE-ProRule" id="PRU00221"/>
    </source>
</evidence>